<protein>
    <submittedName>
        <fullName evidence="1">Uncharacterized protein</fullName>
    </submittedName>
</protein>
<proteinExistence type="predicted"/>
<evidence type="ECO:0000313" key="1">
    <source>
        <dbReference type="EMBL" id="TCT10133.1"/>
    </source>
</evidence>
<organism evidence="1 2">
    <name type="scientific">Paralcaligenes ureilyticus</name>
    <dbReference type="NCBI Taxonomy" id="627131"/>
    <lineage>
        <taxon>Bacteria</taxon>
        <taxon>Pseudomonadati</taxon>
        <taxon>Pseudomonadota</taxon>
        <taxon>Betaproteobacteria</taxon>
        <taxon>Burkholderiales</taxon>
        <taxon>Alcaligenaceae</taxon>
        <taxon>Paralcaligenes</taxon>
    </lineage>
</organism>
<reference evidence="1 2" key="1">
    <citation type="submission" date="2019-03" db="EMBL/GenBank/DDBJ databases">
        <title>Genomic Encyclopedia of Type Strains, Phase IV (KMG-IV): sequencing the most valuable type-strain genomes for metagenomic binning, comparative biology and taxonomic classification.</title>
        <authorList>
            <person name="Goeker M."/>
        </authorList>
    </citation>
    <scope>NUCLEOTIDE SEQUENCE [LARGE SCALE GENOMIC DNA]</scope>
    <source>
        <strain evidence="1 2">DSM 24591</strain>
    </source>
</reference>
<name>A0A4R3MBK3_9BURK</name>
<comment type="caution">
    <text evidence="1">The sequence shown here is derived from an EMBL/GenBank/DDBJ whole genome shotgun (WGS) entry which is preliminary data.</text>
</comment>
<accession>A0A4R3MBK3</accession>
<keyword evidence="2" id="KW-1185">Reference proteome</keyword>
<sequence>MQCPGIKTAVLLMLINYRSFHQDSMTMHVVQSTFKALAALACHRGKSQWELKSFFSWRGSSWLII</sequence>
<dbReference type="Proteomes" id="UP000295525">
    <property type="component" value="Unassembled WGS sequence"/>
</dbReference>
<dbReference type="EMBL" id="SMAJ01000002">
    <property type="protein sequence ID" value="TCT10133.1"/>
    <property type="molecule type" value="Genomic_DNA"/>
</dbReference>
<gene>
    <name evidence="1" type="ORF">EDC26_10289</name>
</gene>
<evidence type="ECO:0000313" key="2">
    <source>
        <dbReference type="Proteomes" id="UP000295525"/>
    </source>
</evidence>
<dbReference type="AlphaFoldDB" id="A0A4R3MBK3"/>